<accession>X1NQV8</accession>
<comment type="caution">
    <text evidence="1">The sequence shown here is derived from an EMBL/GenBank/DDBJ whole genome shotgun (WGS) entry which is preliminary data.</text>
</comment>
<dbReference type="AlphaFoldDB" id="X1NQV8"/>
<protein>
    <recommendedName>
        <fullName evidence="2">Glycosyl transferase family 1 domain-containing protein</fullName>
    </recommendedName>
</protein>
<dbReference type="EMBL" id="BARV01016627">
    <property type="protein sequence ID" value="GAI29190.1"/>
    <property type="molecule type" value="Genomic_DNA"/>
</dbReference>
<reference evidence="1" key="1">
    <citation type="journal article" date="2014" name="Front. Microbiol.">
        <title>High frequency of phylogenetically diverse reductive dehalogenase-homologous genes in deep subseafloor sedimentary metagenomes.</title>
        <authorList>
            <person name="Kawai M."/>
            <person name="Futagami T."/>
            <person name="Toyoda A."/>
            <person name="Takaki Y."/>
            <person name="Nishi S."/>
            <person name="Hori S."/>
            <person name="Arai W."/>
            <person name="Tsubouchi T."/>
            <person name="Morono Y."/>
            <person name="Uchiyama I."/>
            <person name="Ito T."/>
            <person name="Fujiyama A."/>
            <person name="Inagaki F."/>
            <person name="Takami H."/>
        </authorList>
    </citation>
    <scope>NUCLEOTIDE SEQUENCE</scope>
    <source>
        <strain evidence="1">Expedition CK06-06</strain>
    </source>
</reference>
<dbReference type="Gene3D" id="3.40.50.2000">
    <property type="entry name" value="Glycogen Phosphorylase B"/>
    <property type="match status" value="1"/>
</dbReference>
<sequence length="54" mass="6167">LESLVSHIRTLLQDESRRKQMGEAGYKKVVSQFTSAIMAEKHLDFYEKVLGAAR</sequence>
<name>X1NQV8_9ZZZZ</name>
<evidence type="ECO:0008006" key="2">
    <source>
        <dbReference type="Google" id="ProtNLM"/>
    </source>
</evidence>
<feature type="non-terminal residue" evidence="1">
    <location>
        <position position="1"/>
    </location>
</feature>
<organism evidence="1">
    <name type="scientific">marine sediment metagenome</name>
    <dbReference type="NCBI Taxonomy" id="412755"/>
    <lineage>
        <taxon>unclassified sequences</taxon>
        <taxon>metagenomes</taxon>
        <taxon>ecological metagenomes</taxon>
    </lineage>
</organism>
<gene>
    <name evidence="1" type="ORF">S06H3_28486</name>
</gene>
<proteinExistence type="predicted"/>
<dbReference type="SUPFAM" id="SSF53756">
    <property type="entry name" value="UDP-Glycosyltransferase/glycogen phosphorylase"/>
    <property type="match status" value="1"/>
</dbReference>
<evidence type="ECO:0000313" key="1">
    <source>
        <dbReference type="EMBL" id="GAI29190.1"/>
    </source>
</evidence>